<evidence type="ECO:0008006" key="6">
    <source>
        <dbReference type="Google" id="ProtNLM"/>
    </source>
</evidence>
<dbReference type="Gene3D" id="3.40.50.300">
    <property type="entry name" value="P-loop containing nucleotide triphosphate hydrolases"/>
    <property type="match status" value="1"/>
</dbReference>
<evidence type="ECO:0000256" key="1">
    <source>
        <dbReference type="SAM" id="MobiDB-lite"/>
    </source>
</evidence>
<reference evidence="4 5" key="2">
    <citation type="submission" date="2021-10" db="EMBL/GenBank/DDBJ databases">
        <authorList>
            <person name="Piombo E."/>
        </authorList>
    </citation>
    <scope>NUCLEOTIDE SEQUENCE [LARGE SCALE GENOMIC DNA]</scope>
</reference>
<name>A0A9N9UL14_9HYPO</name>
<evidence type="ECO:0000259" key="3">
    <source>
        <dbReference type="Pfam" id="PF24564"/>
    </source>
</evidence>
<organism evidence="4 5">
    <name type="scientific">Clonostachys byssicola</name>
    <dbReference type="NCBI Taxonomy" id="160290"/>
    <lineage>
        <taxon>Eukaryota</taxon>
        <taxon>Fungi</taxon>
        <taxon>Dikarya</taxon>
        <taxon>Ascomycota</taxon>
        <taxon>Pezizomycotina</taxon>
        <taxon>Sordariomycetes</taxon>
        <taxon>Hypocreomycetidae</taxon>
        <taxon>Hypocreales</taxon>
        <taxon>Bionectriaceae</taxon>
        <taxon>Clonostachys</taxon>
    </lineage>
</organism>
<evidence type="ECO:0000313" key="4">
    <source>
        <dbReference type="EMBL" id="CAG9994045.1"/>
    </source>
</evidence>
<feature type="compositionally biased region" description="Basic and acidic residues" evidence="1">
    <location>
        <begin position="955"/>
        <end position="967"/>
    </location>
</feature>
<dbReference type="PANTHER" id="PTHR36681:SF3">
    <property type="entry name" value="NUCLEAR GTPASE, GERMINAL CENTER-ASSOCIATED, TANDEM DUPLICATE 3"/>
    <property type="match status" value="1"/>
</dbReference>
<gene>
    <name evidence="4" type="ORF">CBYS24578_00004623</name>
</gene>
<evidence type="ECO:0000259" key="2">
    <source>
        <dbReference type="Pfam" id="PF00350"/>
    </source>
</evidence>
<dbReference type="Proteomes" id="UP000754883">
    <property type="component" value="Unassembled WGS sequence"/>
</dbReference>
<dbReference type="EMBL" id="CABFNO020001523">
    <property type="protein sequence ID" value="CAG9994045.1"/>
    <property type="molecule type" value="Genomic_DNA"/>
</dbReference>
<sequence length="967" mass="109087">MSGDRPPPEAPNPAHPEMSHEDVVKKKEDAVLRLFERLASISEKITARKSEPSDIDLSTWNSTYEGIEQDYEKFFTYIGICGDTGLGKTMLLNTLIGDTIDIAPSSQQAACTAAVCCFHNHYVEDGKPKFIAKVTFKSKEAVEQELASMFQEMKDLRDRVEVEGPDEITRNEEVRFQEQIKVISGWSGFSPAQVKELGLSDQIDQITSCCESAKMFFNLSEPNKAKQKQINADTPQKFLREVTPFVGSVSNAKRGQLRWPLVELVRIWLESPLLSRCPGLVLVDLPGQMDALDSRSQVARGYYDKLDKMLIVTPADRAQDNRTATELICADQIYDLEASGKLDDDSIAIIITKVDQLDWEKYVNTEADPDSISPSFTSDRDLYEEKSERLRDLQEKIVSLKAEDSGFSEPISGNCSSKRAIQDSSQPSSELTQAMNLRHVLEGEVKKLYNRCLMACIQSRSKGSVEALQTYFDQVRNSARQTREASTVLSVFPVSSKAQQNLARKNSMDGFPDSTATGFSALEDWIVQATLSSREIQADNILYRCKVSFDAIEEWAVDKPRAPFQLPRASKPEIEQVLKEVSLKLKADLKRSEVNLPKFMGRLEPYRAIKNVADDPAINGFSNLIDRFQKDIDDSRLHWSTYAACIRRQGRQFRTSHKPRKTHCWEARLYGHYWAKKAHVWNLAFTKKLSAYFGTLAKRAGQSVSHNLHATCNLESLPLEYRQAFGRVAYKGYNLAMEYQSEMIQTAARFRADISKIRLKSRAFMNEPMKKGYIEASQHHGKGMVKKQIQTMHEFAVKEGDAIIASIGASVAELLTKSRGELIARYKKSNTNLVDNIGKIENQVLKQLCSGSKHAPDCADEFQKLRHSLLDDINLWKEFWESDGSKIGPVRIPPCEEALLADDPDEEEKKKPKQASKGEKKPRKAAAPGKKAKGKAKKPVQEDAKDEWGEESEQEESRYATPPEEKK</sequence>
<dbReference type="InterPro" id="IPR027417">
    <property type="entry name" value="P-loop_NTPase"/>
</dbReference>
<dbReference type="CDD" id="cd00882">
    <property type="entry name" value="Ras_like_GTPase"/>
    <property type="match status" value="1"/>
</dbReference>
<dbReference type="Pfam" id="PF00350">
    <property type="entry name" value="Dynamin_N"/>
    <property type="match status" value="1"/>
</dbReference>
<dbReference type="AlphaFoldDB" id="A0A9N9UL14"/>
<feature type="region of interest" description="Disordered" evidence="1">
    <location>
        <begin position="409"/>
        <end position="429"/>
    </location>
</feature>
<feature type="domain" description="DUF7605" evidence="3">
    <location>
        <begin position="635"/>
        <end position="794"/>
    </location>
</feature>
<accession>A0A9N9UL14</accession>
<dbReference type="Pfam" id="PF24564">
    <property type="entry name" value="DUF7605"/>
    <property type="match status" value="1"/>
</dbReference>
<comment type="caution">
    <text evidence="4">The sequence shown here is derived from an EMBL/GenBank/DDBJ whole genome shotgun (WGS) entry which is preliminary data.</text>
</comment>
<feature type="compositionally biased region" description="Basic residues" evidence="1">
    <location>
        <begin position="920"/>
        <end position="938"/>
    </location>
</feature>
<feature type="region of interest" description="Disordered" evidence="1">
    <location>
        <begin position="899"/>
        <end position="967"/>
    </location>
</feature>
<feature type="region of interest" description="Disordered" evidence="1">
    <location>
        <begin position="1"/>
        <end position="23"/>
    </location>
</feature>
<protein>
    <recommendedName>
        <fullName evidence="6">Nuclear GTPase SLIP-GC</fullName>
    </recommendedName>
</protein>
<keyword evidence="5" id="KW-1185">Reference proteome</keyword>
<proteinExistence type="predicted"/>
<dbReference type="InterPro" id="IPR045063">
    <property type="entry name" value="Dynamin_N"/>
</dbReference>
<feature type="compositionally biased region" description="Polar residues" evidence="1">
    <location>
        <begin position="411"/>
        <end position="429"/>
    </location>
</feature>
<dbReference type="OrthoDB" id="3598281at2759"/>
<dbReference type="InterPro" id="IPR056024">
    <property type="entry name" value="DUF7605"/>
</dbReference>
<dbReference type="PANTHER" id="PTHR36681">
    <property type="entry name" value="NUCLEAR GTPASE, GERMINAL CENTER-ASSOCIATED, TANDEM DUPLICATE 3"/>
    <property type="match status" value="1"/>
</dbReference>
<reference evidence="5" key="1">
    <citation type="submission" date="2019-06" db="EMBL/GenBank/DDBJ databases">
        <authorList>
            <person name="Broberg M."/>
        </authorList>
    </citation>
    <scope>NUCLEOTIDE SEQUENCE [LARGE SCALE GENOMIC DNA]</scope>
</reference>
<evidence type="ECO:0000313" key="5">
    <source>
        <dbReference type="Proteomes" id="UP000754883"/>
    </source>
</evidence>
<feature type="domain" description="Dynamin N-terminal" evidence="2">
    <location>
        <begin position="78"/>
        <end position="327"/>
    </location>
</feature>
<dbReference type="SUPFAM" id="SSF52540">
    <property type="entry name" value="P-loop containing nucleoside triphosphate hydrolases"/>
    <property type="match status" value="1"/>
</dbReference>